<name>A0ABN9RIR9_9DINO</name>
<evidence type="ECO:0000313" key="2">
    <source>
        <dbReference type="Proteomes" id="UP001189429"/>
    </source>
</evidence>
<accession>A0ABN9RIR9</accession>
<dbReference type="EMBL" id="CAUYUJ010006899">
    <property type="protein sequence ID" value="CAK0818993.1"/>
    <property type="molecule type" value="Genomic_DNA"/>
</dbReference>
<comment type="caution">
    <text evidence="1">The sequence shown here is derived from an EMBL/GenBank/DDBJ whole genome shotgun (WGS) entry which is preliminary data.</text>
</comment>
<dbReference type="Proteomes" id="UP001189429">
    <property type="component" value="Unassembled WGS sequence"/>
</dbReference>
<organism evidence="1 2">
    <name type="scientific">Prorocentrum cordatum</name>
    <dbReference type="NCBI Taxonomy" id="2364126"/>
    <lineage>
        <taxon>Eukaryota</taxon>
        <taxon>Sar</taxon>
        <taxon>Alveolata</taxon>
        <taxon>Dinophyceae</taxon>
        <taxon>Prorocentrales</taxon>
        <taxon>Prorocentraceae</taxon>
        <taxon>Prorocentrum</taxon>
    </lineage>
</organism>
<gene>
    <name evidence="1" type="ORF">PCOR1329_LOCUS21091</name>
</gene>
<keyword evidence="2" id="KW-1185">Reference proteome</keyword>
<protein>
    <submittedName>
        <fullName evidence="1">Uncharacterized protein</fullName>
    </submittedName>
</protein>
<reference evidence="1" key="1">
    <citation type="submission" date="2023-10" db="EMBL/GenBank/DDBJ databases">
        <authorList>
            <person name="Chen Y."/>
            <person name="Shah S."/>
            <person name="Dougan E. K."/>
            <person name="Thang M."/>
            <person name="Chan C."/>
        </authorList>
    </citation>
    <scope>NUCLEOTIDE SEQUENCE [LARGE SCALE GENOMIC DNA]</scope>
</reference>
<sequence length="209" mass="21982">MDSSIALFQRFYAWELLENCGTEKASGAGSISLDTESSDIAHAAPRVAALAPSRPGHALVSGKTVSWHLAGTRRVGLQCHATQEFAMGGPLPLDARADASFEDVGAQVGVSLYIFGCLVVWRSVRLLVAPVSAAEADVNSLAVGENVSAAAAVNANRSRMTPGLLELLFVAAAKQRADVPAKCGGAQRAARIRQHFGLRALSREGRFDL</sequence>
<evidence type="ECO:0000313" key="1">
    <source>
        <dbReference type="EMBL" id="CAK0818993.1"/>
    </source>
</evidence>
<proteinExistence type="predicted"/>